<evidence type="ECO:0000259" key="1">
    <source>
        <dbReference type="Pfam" id="PF03372"/>
    </source>
</evidence>
<dbReference type="InterPro" id="IPR036691">
    <property type="entry name" value="Endo/exonu/phosph_ase_sf"/>
</dbReference>
<gene>
    <name evidence="2" type="ORF">CNE99_05775</name>
</gene>
<feature type="domain" description="Endonuclease/exonuclease/phosphatase" evidence="1">
    <location>
        <begin position="41"/>
        <end position="193"/>
    </location>
</feature>
<dbReference type="PANTHER" id="PTHR14859:SF1">
    <property type="entry name" value="PGAP2-INTERACTING PROTEIN"/>
    <property type="match status" value="1"/>
</dbReference>
<dbReference type="GO" id="GO:0016020">
    <property type="term" value="C:membrane"/>
    <property type="evidence" value="ECO:0007669"/>
    <property type="project" value="GOC"/>
</dbReference>
<evidence type="ECO:0000313" key="3">
    <source>
        <dbReference type="Proteomes" id="UP000219327"/>
    </source>
</evidence>
<dbReference type="Gene3D" id="3.60.10.10">
    <property type="entry name" value="Endonuclease/exonuclease/phosphatase"/>
    <property type="match status" value="1"/>
</dbReference>
<dbReference type="GO" id="GO:0003824">
    <property type="term" value="F:catalytic activity"/>
    <property type="evidence" value="ECO:0007669"/>
    <property type="project" value="InterPro"/>
</dbReference>
<reference evidence="2 3" key="1">
    <citation type="submission" date="2017-08" db="EMBL/GenBank/DDBJ databases">
        <title>Fine stratification of microbial communities through a metagenomic profile of the photic zone.</title>
        <authorList>
            <person name="Haro-Moreno J.M."/>
            <person name="Lopez-Perez M."/>
            <person name="De La Torre J."/>
            <person name="Picazo A."/>
            <person name="Camacho A."/>
            <person name="Rodriguez-Valera F."/>
        </authorList>
    </citation>
    <scope>NUCLEOTIDE SEQUENCE [LARGE SCALE GENOMIC DNA]</scope>
    <source>
        <strain evidence="2">MED-G24</strain>
    </source>
</reference>
<evidence type="ECO:0000313" key="2">
    <source>
        <dbReference type="EMBL" id="PDH39420.1"/>
    </source>
</evidence>
<dbReference type="SUPFAM" id="SSF56219">
    <property type="entry name" value="DNase I-like"/>
    <property type="match status" value="1"/>
</dbReference>
<dbReference type="Pfam" id="PF03372">
    <property type="entry name" value="Exo_endo_phos"/>
    <property type="match status" value="1"/>
</dbReference>
<dbReference type="AlphaFoldDB" id="A0A2A5WS94"/>
<dbReference type="Proteomes" id="UP000219327">
    <property type="component" value="Unassembled WGS sequence"/>
</dbReference>
<sequence length="211" mass="24379">MDQDSYWNKNIDLIKAIHQETPYHHSFIGLNNERGGKWSFNYGSAILSRHPIQAEYNQPFDDKTFGGKGFMYAEIALDGSYLRVVNVHLDFRSRQRRVEQIDQLIDFLEGRLDDVSVQPIICGDFNCPARKTGDAVFHLFRYLETHGYRLLPETSAMRTLPAHFLTRTIDFIFMPPGCAIRDVSVLSVYVSDHRPVLVEFESYEDIRALAD</sequence>
<name>A0A2A5WS94_9GAMM</name>
<organism evidence="2 3">
    <name type="scientific">OM182 bacterium MED-G24</name>
    <dbReference type="NCBI Taxonomy" id="1986255"/>
    <lineage>
        <taxon>Bacteria</taxon>
        <taxon>Pseudomonadati</taxon>
        <taxon>Pseudomonadota</taxon>
        <taxon>Gammaproteobacteria</taxon>
        <taxon>OMG group</taxon>
        <taxon>OM182 clade</taxon>
    </lineage>
</organism>
<dbReference type="GO" id="GO:0006506">
    <property type="term" value="P:GPI anchor biosynthetic process"/>
    <property type="evidence" value="ECO:0007669"/>
    <property type="project" value="TreeGrafter"/>
</dbReference>
<protein>
    <recommendedName>
        <fullName evidence="1">Endonuclease/exonuclease/phosphatase domain-containing protein</fullName>
    </recommendedName>
</protein>
<comment type="caution">
    <text evidence="2">The sequence shown here is derived from an EMBL/GenBank/DDBJ whole genome shotgun (WGS) entry which is preliminary data.</text>
</comment>
<dbReference type="InterPro" id="IPR005135">
    <property type="entry name" value="Endo/exonuclease/phosphatase"/>
</dbReference>
<dbReference type="EMBL" id="NTKD01000025">
    <property type="protein sequence ID" value="PDH39420.1"/>
    <property type="molecule type" value="Genomic_DNA"/>
</dbReference>
<accession>A0A2A5WS94</accession>
<dbReference type="InterPro" id="IPR051916">
    <property type="entry name" value="GPI-anchor_lipid_remodeler"/>
</dbReference>
<proteinExistence type="predicted"/>
<dbReference type="PANTHER" id="PTHR14859">
    <property type="entry name" value="CALCOFLUOR WHITE HYPERSENSITIVE PROTEIN PRECURSOR"/>
    <property type="match status" value="1"/>
</dbReference>